<keyword evidence="2" id="KW-1185">Reference proteome</keyword>
<sequence>MPRDIIYIDRNDLIYPVKLVIDKNIEWKFSVPKVVEILEKIGFKDSSSKFSFSSRSSRAFFVKLNRGYLHCQVSSVEVAFSDNIQDQEIEQIKTNLYSLLVSRVSILINAAEQNSSSALINLMQNQRRACVSDSYYALHNSIAALQEHYLFQENLDESRIPSELSRETAEEESRLGHCSPAIAKPLVNTKNLDILWEKDVEDILTSTDLKASSNARDKEPHRSPFIWLSLMLREVTKLNSEEEKSTPQHKHICDLVKQIYKKIKTLEMSSLGIGGKNDVIEKDFKQIHQTIIQMNNDLIIKPESTLEKTEFYKNILIFTDFLMFSQILRLSGDYDSSFEVKFQLKDIVDWILLTARFVSTIRNFIEQKPDILGNCIKYIPTNFDHRLLDVADSLTKPNLISSFGGAIQAQEFNIVDIVRKLHREHGYNLIQSDGRTENVNLNSESVVVWKTIPGIERLVCFMNLNKNGLFWFEVVDDAFERSMSFSRRIPVNAYYLDQLIDEYFLKIDFLSTLKPSSIIYRTTSELNQLDESKGYAFMLFNLIESYYLSSDLLKFIKKIFESKGLSQDELIIYPIWIKSKSQISRQNALLIPTIRLKDLILNDNVKNKLILILPLINLSTQDKDHLEKLIKNRIQRIYEQDIVKIEQDIVKVRVEFITPESIDNTLLNDDTQLEALISTFVEKMRKENNLDSKTTEVSANLIKVSEGGLTNEDLIEEESE</sequence>
<protein>
    <submittedName>
        <fullName evidence="1">Uncharacterized protein</fullName>
    </submittedName>
</protein>
<dbReference type="EMBL" id="JACKZP010000130">
    <property type="protein sequence ID" value="MBC1304801.1"/>
    <property type="molecule type" value="Genomic_DNA"/>
</dbReference>
<dbReference type="RefSeq" id="WP_011320656.1">
    <property type="nucleotide sequence ID" value="NZ_JACKZP010000130.1"/>
</dbReference>
<dbReference type="Proteomes" id="UP000570851">
    <property type="component" value="Unassembled WGS sequence"/>
</dbReference>
<accession>A0ABR6SEE7</accession>
<comment type="caution">
    <text evidence="1">The sequence shown here is derived from an EMBL/GenBank/DDBJ whole genome shotgun (WGS) entry which is preliminary data.</text>
</comment>
<evidence type="ECO:0000313" key="1">
    <source>
        <dbReference type="EMBL" id="MBC1304801.1"/>
    </source>
</evidence>
<reference evidence="1 2" key="1">
    <citation type="submission" date="2019-11" db="EMBL/GenBank/DDBJ databases">
        <title>Comparison of genomes from free-living endosymbiotic cyanobacteria isolated from Azolla.</title>
        <authorList>
            <person name="Thiel T."/>
            <person name="Pratte B."/>
        </authorList>
    </citation>
    <scope>NUCLEOTIDE SEQUENCE [LARGE SCALE GENOMIC DNA]</scope>
    <source>
        <strain evidence="1 2">N2B</strain>
    </source>
</reference>
<proteinExistence type="predicted"/>
<name>A0ABR6SEE7_ANAVA</name>
<evidence type="ECO:0000313" key="2">
    <source>
        <dbReference type="Proteomes" id="UP000570851"/>
    </source>
</evidence>
<dbReference type="GeneID" id="58726768"/>
<organism evidence="1 2">
    <name type="scientific">Trichormus variabilis N2B</name>
    <dbReference type="NCBI Taxonomy" id="2681315"/>
    <lineage>
        <taxon>Bacteria</taxon>
        <taxon>Bacillati</taxon>
        <taxon>Cyanobacteriota</taxon>
        <taxon>Cyanophyceae</taxon>
        <taxon>Nostocales</taxon>
        <taxon>Nostocaceae</taxon>
        <taxon>Trichormus</taxon>
    </lineage>
</organism>
<gene>
    <name evidence="1" type="ORF">GNE12_23065</name>
</gene>